<dbReference type="EMBL" id="ON529855">
    <property type="protein sequence ID" value="USN14555.1"/>
    <property type="molecule type" value="Genomic_DNA"/>
</dbReference>
<name>A0A9E7MR13_9CAUD</name>
<evidence type="ECO:0000313" key="1">
    <source>
        <dbReference type="EMBL" id="USN14555.1"/>
    </source>
</evidence>
<evidence type="ECO:0000313" key="2">
    <source>
        <dbReference type="Proteomes" id="UP001057221"/>
    </source>
</evidence>
<organism evidence="1 2">
    <name type="scientific">Brevundimonas phage vB_BpoS-Domovoi</name>
    <dbReference type="NCBI Taxonomy" id="2948598"/>
    <lineage>
        <taxon>Viruses</taxon>
        <taxon>Duplodnaviria</taxon>
        <taxon>Heunggongvirae</taxon>
        <taxon>Uroviricota</taxon>
        <taxon>Caudoviricetes</taxon>
        <taxon>Jeanschmidtviridae</taxon>
        <taxon>Marchewkavirus</taxon>
        <taxon>Marchewkavirus domovoi</taxon>
    </lineage>
</organism>
<keyword evidence="2" id="KW-1185">Reference proteome</keyword>
<gene>
    <name evidence="1" type="ORF">DOMOVOI_00800</name>
</gene>
<sequence length="117" mass="13665">MLKLFRRRLRAPAPPAFLPPLPVEIVETYDGYLIRKTGTDLYAWFASSDTPHWRPRDWRNHDQPFGYAYSLYRTKDLELARTACAQVETYMGREAERAHSAAVEAFERANYVERVIA</sequence>
<accession>A0A9E7MR13</accession>
<dbReference type="Proteomes" id="UP001057221">
    <property type="component" value="Segment"/>
</dbReference>
<proteinExistence type="predicted"/>
<reference evidence="1 2" key="1">
    <citation type="submission" date="2022-05" db="EMBL/GenBank/DDBJ databases">
        <authorList>
            <person name="Friedrich I."/>
            <person name="Poehlein A."/>
            <person name="Schneider D."/>
            <person name="Hertel R."/>
            <person name="Daniel R."/>
        </authorList>
    </citation>
    <scope>NUCLEOTIDE SEQUENCE [LARGE SCALE GENOMIC DNA]</scope>
</reference>
<protein>
    <submittedName>
        <fullName evidence="1">Uncharacterized protein</fullName>
    </submittedName>
</protein>